<dbReference type="InterPro" id="IPR002347">
    <property type="entry name" value="SDR_fam"/>
</dbReference>
<name>H8FPT8_MAGML</name>
<dbReference type="SUPFAM" id="SSF51735">
    <property type="entry name" value="NAD(P)-binding Rossmann-fold domains"/>
    <property type="match status" value="1"/>
</dbReference>
<reference evidence="3 4" key="1">
    <citation type="journal article" date="2012" name="J. Bacteriol.">
        <title>Draft Genome Sequence of the Purple Photosynthetic Bacterium Phaeospirillum molischianum DSM120, a Particularly Versatile Bacterium.</title>
        <authorList>
            <person name="Duquesne K."/>
            <person name="Prima V."/>
            <person name="Ji B."/>
            <person name="Rouy Z."/>
            <person name="Medigue C."/>
            <person name="Talla E."/>
            <person name="Sturgis J.N."/>
        </authorList>
    </citation>
    <scope>NUCLEOTIDE SEQUENCE [LARGE SCALE GENOMIC DNA]</scope>
    <source>
        <strain evidence="4">DSM120</strain>
    </source>
</reference>
<dbReference type="PROSITE" id="PS00061">
    <property type="entry name" value="ADH_SHORT"/>
    <property type="match status" value="1"/>
</dbReference>
<dbReference type="AlphaFoldDB" id="H8FPT8"/>
<gene>
    <name evidence="3" type="primary">hetN</name>
    <name evidence="3" type="ORF">PHAMO_20062</name>
</gene>
<dbReference type="PANTHER" id="PTHR44196:SF1">
    <property type="entry name" value="DEHYDROGENASE_REDUCTASE SDR FAMILY MEMBER 7B"/>
    <property type="match status" value="1"/>
</dbReference>
<dbReference type="EC" id="1.3.1.-" evidence="3"/>
<dbReference type="GO" id="GO:0016491">
    <property type="term" value="F:oxidoreductase activity"/>
    <property type="evidence" value="ECO:0007669"/>
    <property type="project" value="UniProtKB-KW"/>
</dbReference>
<evidence type="ECO:0000313" key="4">
    <source>
        <dbReference type="Proteomes" id="UP000004169"/>
    </source>
</evidence>
<dbReference type="EMBL" id="CAHP01000012">
    <property type="protein sequence ID" value="CCG40376.1"/>
    <property type="molecule type" value="Genomic_DNA"/>
</dbReference>
<keyword evidence="4" id="KW-1185">Reference proteome</keyword>
<dbReference type="InterPro" id="IPR020904">
    <property type="entry name" value="Sc_DH/Rdtase_CS"/>
</dbReference>
<dbReference type="GO" id="GO:0016020">
    <property type="term" value="C:membrane"/>
    <property type="evidence" value="ECO:0007669"/>
    <property type="project" value="TreeGrafter"/>
</dbReference>
<dbReference type="RefSeq" id="WP_002726606.1">
    <property type="nucleotide sequence ID" value="NZ_CAHP01000012.1"/>
</dbReference>
<dbReference type="PANTHER" id="PTHR44196">
    <property type="entry name" value="DEHYDROGENASE/REDUCTASE SDR FAMILY MEMBER 7B"/>
    <property type="match status" value="1"/>
</dbReference>
<dbReference type="Gene3D" id="3.40.50.720">
    <property type="entry name" value="NAD(P)-binding Rossmann-like Domain"/>
    <property type="match status" value="1"/>
</dbReference>
<evidence type="ECO:0000313" key="3">
    <source>
        <dbReference type="EMBL" id="CCG40376.1"/>
    </source>
</evidence>
<proteinExistence type="inferred from homology"/>
<organism evidence="3 4">
    <name type="scientific">Magnetospirillum molischianum DSM 120</name>
    <dbReference type="NCBI Taxonomy" id="1150626"/>
    <lineage>
        <taxon>Bacteria</taxon>
        <taxon>Pseudomonadati</taxon>
        <taxon>Pseudomonadota</taxon>
        <taxon>Alphaproteobacteria</taxon>
        <taxon>Rhodospirillales</taxon>
        <taxon>Rhodospirillaceae</taxon>
        <taxon>Magnetospirillum</taxon>
    </lineage>
</organism>
<comment type="caution">
    <text evidence="3">The sequence shown here is derived from an EMBL/GenBank/DDBJ whole genome shotgun (WGS) entry which is preliminary data.</text>
</comment>
<dbReference type="Proteomes" id="UP000004169">
    <property type="component" value="Unassembled WGS sequence"/>
</dbReference>
<sequence>MPSLSPYADPAAILITGASSGLGAAMAQGYARVGVTLFLTGRDESRLAKVAQDCRERGADVSAETLDVTDSDALAAWIEACDRRRPLDLVIANAGISAGTADGTEGVDQTRAIFAVNLNGVVNTVMPAVAVMRPRRRGQIAIMSSMAGFRGIGGAPAYCASKAAVRVWGEALRGALASDGLAVSVICPGFVATPMTDVNRFTMPLLMEADAAARLIRRKLATNTGRIAFPWPMAALSWIAAALPDALADRLTRRLPAKG</sequence>
<dbReference type="InterPro" id="IPR036291">
    <property type="entry name" value="NAD(P)-bd_dom_sf"/>
</dbReference>
<evidence type="ECO:0000256" key="1">
    <source>
        <dbReference type="ARBA" id="ARBA00006484"/>
    </source>
</evidence>
<dbReference type="Pfam" id="PF00106">
    <property type="entry name" value="adh_short"/>
    <property type="match status" value="1"/>
</dbReference>
<dbReference type="OrthoDB" id="335726at2"/>
<comment type="similarity">
    <text evidence="1">Belongs to the short-chain dehydrogenases/reductases (SDR) family.</text>
</comment>
<evidence type="ECO:0000256" key="2">
    <source>
        <dbReference type="ARBA" id="ARBA00023002"/>
    </source>
</evidence>
<dbReference type="STRING" id="1150626.PHAMO_20062"/>
<dbReference type="eggNOG" id="COG0300">
    <property type="taxonomic scope" value="Bacteria"/>
</dbReference>
<keyword evidence="2 3" id="KW-0560">Oxidoreductase</keyword>
<dbReference type="PRINTS" id="PR00081">
    <property type="entry name" value="GDHRDH"/>
</dbReference>
<protein>
    <submittedName>
        <fullName evidence="3">Short-chain dehydrogenase/reductase (SDR) superfamily</fullName>
        <ecNumber evidence="3">1.3.1.-</ecNumber>
    </submittedName>
</protein>
<accession>H8FPT8</accession>